<evidence type="ECO:0000259" key="4">
    <source>
        <dbReference type="Pfam" id="PF01712"/>
    </source>
</evidence>
<feature type="active site" description="Proton acceptor" evidence="1">
    <location>
        <position position="82"/>
    </location>
</feature>
<dbReference type="CDD" id="cd01673">
    <property type="entry name" value="dNK"/>
    <property type="match status" value="1"/>
</dbReference>
<dbReference type="GO" id="GO:0005737">
    <property type="term" value="C:cytoplasm"/>
    <property type="evidence" value="ECO:0007669"/>
    <property type="project" value="TreeGrafter"/>
</dbReference>
<dbReference type="Pfam" id="PF01712">
    <property type="entry name" value="dNK"/>
    <property type="match status" value="1"/>
</dbReference>
<feature type="domain" description="Deoxynucleoside kinase" evidence="4">
    <location>
        <begin position="7"/>
        <end position="204"/>
    </location>
</feature>
<reference evidence="5 6" key="1">
    <citation type="submission" date="2018-05" db="EMBL/GenBank/DDBJ databases">
        <title>Genomic Encyclopedia of Type Strains, Phase IV (KMG-IV): sequencing the most valuable type-strain genomes for metagenomic binning, comparative biology and taxonomic classification.</title>
        <authorList>
            <person name="Goeker M."/>
        </authorList>
    </citation>
    <scope>NUCLEOTIDE SEQUENCE [LARGE SCALE GENOMIC DNA]</scope>
    <source>
        <strain evidence="5 6">DSM 24906</strain>
    </source>
</reference>
<feature type="binding site" evidence="2">
    <location>
        <position position="35"/>
    </location>
    <ligand>
        <name>substrate</name>
    </ligand>
</feature>
<accession>A0AA45C7G2</accession>
<dbReference type="PANTHER" id="PTHR10513">
    <property type="entry name" value="DEOXYNUCLEOSIDE KINASE"/>
    <property type="match status" value="1"/>
</dbReference>
<comment type="caution">
    <text evidence="5">The sequence shown here is derived from an EMBL/GenBank/DDBJ whole genome shotgun (WGS) entry which is preliminary data.</text>
</comment>
<feature type="binding site" evidence="2">
    <location>
        <position position="58"/>
    </location>
    <ligand>
        <name>substrate</name>
    </ligand>
</feature>
<dbReference type="InterPro" id="IPR002624">
    <property type="entry name" value="DCK/DGK"/>
</dbReference>
<dbReference type="InterPro" id="IPR031314">
    <property type="entry name" value="DNK_dom"/>
</dbReference>
<dbReference type="GO" id="GO:0005524">
    <property type="term" value="F:ATP binding"/>
    <property type="evidence" value="ECO:0007669"/>
    <property type="project" value="UniProtKB-KW"/>
</dbReference>
<dbReference type="EMBL" id="QGGI01000005">
    <property type="protein sequence ID" value="PWJ95425.1"/>
    <property type="molecule type" value="Genomic_DNA"/>
</dbReference>
<feature type="binding site" evidence="3">
    <location>
        <begin position="11"/>
        <end position="19"/>
    </location>
    <ligand>
        <name>ATP</name>
        <dbReference type="ChEBI" id="CHEBI:30616"/>
    </ligand>
</feature>
<evidence type="ECO:0000256" key="3">
    <source>
        <dbReference type="PIRSR" id="PIRSR000705-3"/>
    </source>
</evidence>
<evidence type="ECO:0000313" key="6">
    <source>
        <dbReference type="Proteomes" id="UP000245921"/>
    </source>
</evidence>
<dbReference type="InterPro" id="IPR050566">
    <property type="entry name" value="Deoxyribonucleoside_kinase"/>
</dbReference>
<sequence>MKKNKMIVFAGNVGAGKSTFTNIISNKIEFKPYYESVVDNPFLEDFYYNQKRWSYHLQTYFLFHRFKSIKDIIDKEVNAVLDRSIYEDSEIFAKNLYMNNKMSKPEYDSYKQIFDTMLQYLKKPDLLIYIKTDVKTILKRINKRGRQMEIQTPIEYWEQLNDLYNNWINDYDQSPIYIVDGNEFDIIEKPKLVNDIVENIKTLI</sequence>
<dbReference type="PANTHER" id="PTHR10513:SF35">
    <property type="entry name" value="DEOXYADENOSINE KINASE"/>
    <property type="match status" value="1"/>
</dbReference>
<dbReference type="SUPFAM" id="SSF52540">
    <property type="entry name" value="P-loop containing nucleoside triphosphate hydrolases"/>
    <property type="match status" value="1"/>
</dbReference>
<dbReference type="RefSeq" id="WP_109604339.1">
    <property type="nucleotide sequence ID" value="NZ_JAMHJO010000003.1"/>
</dbReference>
<dbReference type="AlphaFoldDB" id="A0AA45C7G2"/>
<keyword evidence="6" id="KW-1185">Reference proteome</keyword>
<keyword evidence="3" id="KW-0547">Nucleotide-binding</keyword>
<evidence type="ECO:0000256" key="1">
    <source>
        <dbReference type="PIRSR" id="PIRSR000705-1"/>
    </source>
</evidence>
<keyword evidence="5" id="KW-0418">Kinase</keyword>
<gene>
    <name evidence="5" type="ORF">C7380_10552</name>
</gene>
<feature type="binding site" evidence="3">
    <location>
        <begin position="140"/>
        <end position="144"/>
    </location>
    <ligand>
        <name>ATP</name>
        <dbReference type="ChEBI" id="CHEBI:30616"/>
    </ligand>
</feature>
<dbReference type="Gene3D" id="3.40.50.300">
    <property type="entry name" value="P-loop containing nucleotide triphosphate hydrolases"/>
    <property type="match status" value="1"/>
</dbReference>
<feature type="binding site" evidence="2">
    <location>
        <position position="47"/>
    </location>
    <ligand>
        <name>substrate</name>
    </ligand>
</feature>
<evidence type="ECO:0000313" key="5">
    <source>
        <dbReference type="EMBL" id="PWJ95425.1"/>
    </source>
</evidence>
<name>A0AA45C7G2_9BACT</name>
<protein>
    <submittedName>
        <fullName evidence="5">Deoxyadenosine/deoxycytidine kinase</fullName>
    </submittedName>
</protein>
<keyword evidence="5" id="KW-0808">Transferase</keyword>
<dbReference type="InterPro" id="IPR027417">
    <property type="entry name" value="P-loop_NTPase"/>
</dbReference>
<feature type="binding site" evidence="2">
    <location>
        <position position="83"/>
    </location>
    <ligand>
        <name>substrate</name>
    </ligand>
</feature>
<dbReference type="PIRSF" id="PIRSF000705">
    <property type="entry name" value="DNK"/>
    <property type="match status" value="1"/>
</dbReference>
<organism evidence="5 6">
    <name type="scientific">Oceanotoga teriensis</name>
    <dbReference type="NCBI Taxonomy" id="515440"/>
    <lineage>
        <taxon>Bacteria</taxon>
        <taxon>Thermotogati</taxon>
        <taxon>Thermotogota</taxon>
        <taxon>Thermotogae</taxon>
        <taxon>Petrotogales</taxon>
        <taxon>Petrotogaceae</taxon>
        <taxon>Oceanotoga</taxon>
    </lineage>
</organism>
<feature type="binding site" evidence="2">
    <location>
        <position position="149"/>
    </location>
    <ligand>
        <name>substrate</name>
    </ligand>
</feature>
<evidence type="ECO:0000256" key="2">
    <source>
        <dbReference type="PIRSR" id="PIRSR000705-2"/>
    </source>
</evidence>
<dbReference type="GO" id="GO:0019136">
    <property type="term" value="F:deoxynucleoside kinase activity"/>
    <property type="evidence" value="ECO:0007669"/>
    <property type="project" value="InterPro"/>
</dbReference>
<feature type="binding site" evidence="2">
    <location>
        <position position="88"/>
    </location>
    <ligand>
        <name>substrate</name>
    </ligand>
</feature>
<dbReference type="Proteomes" id="UP000245921">
    <property type="component" value="Unassembled WGS sequence"/>
</dbReference>
<keyword evidence="3" id="KW-0067">ATP-binding</keyword>
<proteinExistence type="predicted"/>